<dbReference type="AlphaFoldDB" id="A0AAW4KZR0"/>
<dbReference type="NCBIfam" id="NF045719">
    <property type="entry name" value="GSU3473_fam"/>
    <property type="match status" value="1"/>
</dbReference>
<gene>
    <name evidence="2" type="ORF">KI809_00435</name>
</gene>
<accession>A0AAW4KZR0</accession>
<sequence length="74" mass="8348">MYIQVRDNLGNERFIEEELLESCIASGEVVAFRRSDGWITAPAGSVRGMDVTSDNSYSGQERRRTALSKKKMFS</sequence>
<feature type="region of interest" description="Disordered" evidence="1">
    <location>
        <begin position="50"/>
        <end position="74"/>
    </location>
</feature>
<evidence type="ECO:0000256" key="1">
    <source>
        <dbReference type="SAM" id="MobiDB-lite"/>
    </source>
</evidence>
<dbReference type="RefSeq" id="WP_214169556.1">
    <property type="nucleotide sequence ID" value="NZ_JAHCVJ010000001.1"/>
</dbReference>
<dbReference type="InterPro" id="IPR054686">
    <property type="entry name" value="GSU3473-like"/>
</dbReference>
<dbReference type="EMBL" id="JAHCVJ010000001">
    <property type="protein sequence ID" value="MBT0662757.1"/>
    <property type="molecule type" value="Genomic_DNA"/>
</dbReference>
<organism evidence="2 3">
    <name type="scientific">Geoanaerobacter pelophilus</name>
    <dbReference type="NCBI Taxonomy" id="60036"/>
    <lineage>
        <taxon>Bacteria</taxon>
        <taxon>Pseudomonadati</taxon>
        <taxon>Thermodesulfobacteriota</taxon>
        <taxon>Desulfuromonadia</taxon>
        <taxon>Geobacterales</taxon>
        <taxon>Geobacteraceae</taxon>
        <taxon>Geoanaerobacter</taxon>
    </lineage>
</organism>
<evidence type="ECO:0000313" key="2">
    <source>
        <dbReference type="EMBL" id="MBT0662757.1"/>
    </source>
</evidence>
<reference evidence="2 3" key="1">
    <citation type="submission" date="2021-05" db="EMBL/GenBank/DDBJ databases">
        <title>The draft genome of Geobacter pelophilus DSM 12255.</title>
        <authorList>
            <person name="Xu Z."/>
            <person name="Masuda Y."/>
            <person name="Itoh H."/>
            <person name="Senoo K."/>
        </authorList>
    </citation>
    <scope>NUCLEOTIDE SEQUENCE [LARGE SCALE GENOMIC DNA]</scope>
    <source>
        <strain evidence="2 3">DSM 12255</strain>
    </source>
</reference>
<comment type="caution">
    <text evidence="2">The sequence shown here is derived from an EMBL/GenBank/DDBJ whole genome shotgun (WGS) entry which is preliminary data.</text>
</comment>
<proteinExistence type="predicted"/>
<feature type="compositionally biased region" description="Basic residues" evidence="1">
    <location>
        <begin position="65"/>
        <end position="74"/>
    </location>
</feature>
<evidence type="ECO:0000313" key="3">
    <source>
        <dbReference type="Proteomes" id="UP000811899"/>
    </source>
</evidence>
<dbReference type="Proteomes" id="UP000811899">
    <property type="component" value="Unassembled WGS sequence"/>
</dbReference>
<protein>
    <submittedName>
        <fullName evidence="2">Uncharacterized protein</fullName>
    </submittedName>
</protein>
<name>A0AAW4KZR0_9BACT</name>
<keyword evidence="3" id="KW-1185">Reference proteome</keyword>